<reference evidence="2 3" key="1">
    <citation type="submission" date="2024-01" db="EMBL/GenBank/DDBJ databases">
        <title>Genome assemblies of Stephania.</title>
        <authorList>
            <person name="Yang L."/>
        </authorList>
    </citation>
    <scope>NUCLEOTIDE SEQUENCE [LARGE SCALE GENOMIC DNA]</scope>
    <source>
        <strain evidence="2">JXDWG</strain>
        <tissue evidence="2">Leaf</tissue>
    </source>
</reference>
<sequence>MDGRQQQRTSRHERGLLEEELADNELGGVVGVDGQQDAKDSTSTRSISSRKDGCQTSNS</sequence>
<dbReference type="Proteomes" id="UP001419268">
    <property type="component" value="Unassembled WGS sequence"/>
</dbReference>
<proteinExistence type="predicted"/>
<comment type="caution">
    <text evidence="2">The sequence shown here is derived from an EMBL/GenBank/DDBJ whole genome shotgun (WGS) entry which is preliminary data.</text>
</comment>
<keyword evidence="3" id="KW-1185">Reference proteome</keyword>
<protein>
    <submittedName>
        <fullName evidence="2">Uncharacterized protein</fullName>
    </submittedName>
</protein>
<gene>
    <name evidence="2" type="ORF">Scep_004247</name>
</gene>
<evidence type="ECO:0000313" key="3">
    <source>
        <dbReference type="Proteomes" id="UP001419268"/>
    </source>
</evidence>
<evidence type="ECO:0000256" key="1">
    <source>
        <dbReference type="SAM" id="MobiDB-lite"/>
    </source>
</evidence>
<name>A0AAP0PV86_9MAGN</name>
<dbReference type="EMBL" id="JBBNAG010000002">
    <property type="protein sequence ID" value="KAK9157673.1"/>
    <property type="molecule type" value="Genomic_DNA"/>
</dbReference>
<feature type="compositionally biased region" description="Basic and acidic residues" evidence="1">
    <location>
        <begin position="1"/>
        <end position="17"/>
    </location>
</feature>
<organism evidence="2 3">
    <name type="scientific">Stephania cephalantha</name>
    <dbReference type="NCBI Taxonomy" id="152367"/>
    <lineage>
        <taxon>Eukaryota</taxon>
        <taxon>Viridiplantae</taxon>
        <taxon>Streptophyta</taxon>
        <taxon>Embryophyta</taxon>
        <taxon>Tracheophyta</taxon>
        <taxon>Spermatophyta</taxon>
        <taxon>Magnoliopsida</taxon>
        <taxon>Ranunculales</taxon>
        <taxon>Menispermaceae</taxon>
        <taxon>Menispermoideae</taxon>
        <taxon>Cissampelideae</taxon>
        <taxon>Stephania</taxon>
    </lineage>
</organism>
<accession>A0AAP0PV86</accession>
<evidence type="ECO:0000313" key="2">
    <source>
        <dbReference type="EMBL" id="KAK9157673.1"/>
    </source>
</evidence>
<feature type="region of interest" description="Disordered" evidence="1">
    <location>
        <begin position="1"/>
        <end position="59"/>
    </location>
</feature>
<dbReference type="AlphaFoldDB" id="A0AAP0PV86"/>